<feature type="transmembrane region" description="Helical" evidence="4">
    <location>
        <begin position="17"/>
        <end position="43"/>
    </location>
</feature>
<gene>
    <name evidence="6" type="ORF">ECPE_LOCUS5221</name>
</gene>
<keyword evidence="1 3" id="KW-0479">Metal-binding</keyword>
<evidence type="ECO:0000313" key="7">
    <source>
        <dbReference type="Proteomes" id="UP000272942"/>
    </source>
</evidence>
<evidence type="ECO:0000256" key="3">
    <source>
        <dbReference type="PROSITE-ProRule" id="PRU00175"/>
    </source>
</evidence>
<feature type="transmembrane region" description="Helical" evidence="4">
    <location>
        <begin position="64"/>
        <end position="84"/>
    </location>
</feature>
<dbReference type="EMBL" id="UZAN01042066">
    <property type="protein sequence ID" value="VDP74890.1"/>
    <property type="molecule type" value="Genomic_DNA"/>
</dbReference>
<keyword evidence="7" id="KW-1185">Reference proteome</keyword>
<evidence type="ECO:0000256" key="2">
    <source>
        <dbReference type="ARBA" id="ARBA00022833"/>
    </source>
</evidence>
<evidence type="ECO:0000313" key="6">
    <source>
        <dbReference type="EMBL" id="VDP74890.1"/>
    </source>
</evidence>
<evidence type="ECO:0000259" key="5">
    <source>
        <dbReference type="PROSITE" id="PS50089"/>
    </source>
</evidence>
<keyword evidence="4" id="KW-0472">Membrane</keyword>
<evidence type="ECO:0000256" key="1">
    <source>
        <dbReference type="ARBA" id="ARBA00022771"/>
    </source>
</evidence>
<feature type="transmembrane region" description="Helical" evidence="4">
    <location>
        <begin position="159"/>
        <end position="181"/>
    </location>
</feature>
<keyword evidence="1 3" id="KW-0863">Zinc-finger</keyword>
<reference evidence="6 7" key="2">
    <citation type="submission" date="2018-11" db="EMBL/GenBank/DDBJ databases">
        <authorList>
            <consortium name="Pathogen Informatics"/>
        </authorList>
    </citation>
    <scope>NUCLEOTIDE SEQUENCE [LARGE SCALE GENOMIC DNA]</scope>
    <source>
        <strain evidence="6 7">Egypt</strain>
    </source>
</reference>
<dbReference type="Proteomes" id="UP000272942">
    <property type="component" value="Unassembled WGS sequence"/>
</dbReference>
<organism evidence="8">
    <name type="scientific">Echinostoma caproni</name>
    <dbReference type="NCBI Taxonomy" id="27848"/>
    <lineage>
        <taxon>Eukaryota</taxon>
        <taxon>Metazoa</taxon>
        <taxon>Spiralia</taxon>
        <taxon>Lophotrochozoa</taxon>
        <taxon>Platyhelminthes</taxon>
        <taxon>Trematoda</taxon>
        <taxon>Digenea</taxon>
        <taxon>Plagiorchiida</taxon>
        <taxon>Echinostomata</taxon>
        <taxon>Echinostomatoidea</taxon>
        <taxon>Echinostomatidae</taxon>
        <taxon>Echinostoma</taxon>
    </lineage>
</organism>
<dbReference type="OrthoDB" id="10356240at2759"/>
<dbReference type="WBParaSite" id="ECPE_0000523301-mRNA-1">
    <property type="protein sequence ID" value="ECPE_0000523301-mRNA-1"/>
    <property type="gene ID" value="ECPE_0000523301"/>
</dbReference>
<keyword evidence="4" id="KW-0812">Transmembrane</keyword>
<evidence type="ECO:0000313" key="8">
    <source>
        <dbReference type="WBParaSite" id="ECPE_0000523301-mRNA-1"/>
    </source>
</evidence>
<feature type="domain" description="RING-type" evidence="5">
    <location>
        <begin position="299"/>
        <end position="349"/>
    </location>
</feature>
<keyword evidence="4" id="KW-1133">Transmembrane helix</keyword>
<keyword evidence="2" id="KW-0862">Zinc</keyword>
<dbReference type="AlphaFoldDB" id="A0A183AE36"/>
<dbReference type="InterPro" id="IPR001841">
    <property type="entry name" value="Znf_RING"/>
</dbReference>
<dbReference type="GO" id="GO:0008270">
    <property type="term" value="F:zinc ion binding"/>
    <property type="evidence" value="ECO:0007669"/>
    <property type="project" value="UniProtKB-KW"/>
</dbReference>
<evidence type="ECO:0000256" key="4">
    <source>
        <dbReference type="SAM" id="Phobius"/>
    </source>
</evidence>
<sequence length="358" mass="41248">MEHLMLVSLSLGSMLSFFAYCILLSVLNFIAFIIDYGALLHLVHRHPLSTLPRFMWSARMGYSAPFTLSLTELTLVGYLTLYTVTGTVFVTDTPVYSRPSLWRVYFWVFLFQRISRLATLLRSPLLSLPVPELNTNRLGHSNQTKSITESKSTHKYSRLNLVLTLTCFSAWFYLACVLRWMELIHHLLVAHSFLICLYTSRLVQWTTWLMTSCTLSDTVSEFTSQLDCTALCLHLIPACLLPYFWSPQSGPARFQWVVELFLFLLVHLYDHYRYDDVWTKTKPSSCMSFGSGPNAIVFCALCLRRRHRPFTSFASPDTPEPDTLPCRHVVHRACYRIWQAIAPECTECKLLAAYGKHL</sequence>
<name>A0A183AE36_9TREM</name>
<dbReference type="PROSITE" id="PS50089">
    <property type="entry name" value="ZF_RING_2"/>
    <property type="match status" value="1"/>
</dbReference>
<accession>A0A183AE36</accession>
<reference evidence="8" key="1">
    <citation type="submission" date="2016-06" db="UniProtKB">
        <authorList>
            <consortium name="WormBaseParasite"/>
        </authorList>
    </citation>
    <scope>IDENTIFICATION</scope>
</reference>
<protein>
    <submittedName>
        <fullName evidence="8">RING-type domain-containing protein</fullName>
    </submittedName>
</protein>
<proteinExistence type="predicted"/>